<dbReference type="CDD" id="cd01700">
    <property type="entry name" value="PolY_Pol_V_umuC"/>
    <property type="match status" value="1"/>
</dbReference>
<dbReference type="AlphaFoldDB" id="A0AB36BII3"/>
<dbReference type="Gene3D" id="3.40.1170.60">
    <property type="match status" value="1"/>
</dbReference>
<dbReference type="Gene3D" id="3.30.70.270">
    <property type="match status" value="1"/>
</dbReference>
<protein>
    <submittedName>
        <fullName evidence="7">Y-family DNA polymerase</fullName>
    </submittedName>
</protein>
<dbReference type="Gene3D" id="1.10.150.20">
    <property type="entry name" value="5' to 3' exonuclease, C-terminal subdomain"/>
    <property type="match status" value="1"/>
</dbReference>
<evidence type="ECO:0000313" key="8">
    <source>
        <dbReference type="Proteomes" id="UP000481807"/>
    </source>
</evidence>
<dbReference type="InterPro" id="IPR024728">
    <property type="entry name" value="PolY_HhH_motif"/>
</dbReference>
<dbReference type="InterPro" id="IPR050116">
    <property type="entry name" value="DNA_polymerase-Y"/>
</dbReference>
<dbReference type="EMBL" id="QXWP01000009">
    <property type="protein sequence ID" value="NBH31653.1"/>
    <property type="molecule type" value="Genomic_DNA"/>
</dbReference>
<sequence>MYDYYQCQHRDIICVDLKSFYASVSCIEHGMDPLTTKLAVVGNTKRQGSVVLASTPPLKAIGIKTGSRLYEIPHHNDIYITNPKMRKYLTISTQISQIALQYVAPEDFHQYSIDEFFMDITDSYHLFANSPYEMATIIQQRIFNATQIKSTIGIGSNPLLAKVSMDIEAKHTKNGIAEWRYQDVPKKLWSIDNLIDFWGINSRTAKKLNKRGIQTIGDLAHYPHTYLKRDFGIVGVDLHLHANGIDESRISQKHQTKQKGLGKSQILLRDYELNEVKAVINEQVEDVFFRTRQQHLYPTTISFTLGYAEGGGIRKQFTEKHGFKSTNTIIQTLWQYVSNVADVSEYYRTVSVNMTNFKSSHIQQLELFKSDIEQKTEAIDHALDDVRLKYGKDIVMRATSLTDSGTLKSRQGLMAGHQA</sequence>
<evidence type="ECO:0000313" key="7">
    <source>
        <dbReference type="EMBL" id="NBH31653.1"/>
    </source>
</evidence>
<dbReference type="SUPFAM" id="SSF100879">
    <property type="entry name" value="Lesion bypass DNA polymerase (Y-family), little finger domain"/>
    <property type="match status" value="1"/>
</dbReference>
<dbReference type="InterPro" id="IPR043128">
    <property type="entry name" value="Rev_trsase/Diguanyl_cyclase"/>
</dbReference>
<proteinExistence type="inferred from homology"/>
<dbReference type="Pfam" id="PF00817">
    <property type="entry name" value="IMS"/>
    <property type="match status" value="1"/>
</dbReference>
<evidence type="ECO:0000256" key="5">
    <source>
        <dbReference type="ARBA" id="ARBA00023204"/>
    </source>
</evidence>
<keyword evidence="4" id="KW-0808">Transferase</keyword>
<dbReference type="PROSITE" id="PS50173">
    <property type="entry name" value="UMUC"/>
    <property type="match status" value="1"/>
</dbReference>
<accession>A0AB36BII3</accession>
<evidence type="ECO:0000256" key="2">
    <source>
        <dbReference type="ARBA" id="ARBA00022457"/>
    </source>
</evidence>
<dbReference type="GO" id="GO:0003684">
    <property type="term" value="F:damaged DNA binding"/>
    <property type="evidence" value="ECO:0007669"/>
    <property type="project" value="InterPro"/>
</dbReference>
<keyword evidence="5" id="KW-0234">DNA repair</keyword>
<gene>
    <name evidence="7" type="ORF">D3Z30_11780</name>
</gene>
<evidence type="ECO:0000256" key="3">
    <source>
        <dbReference type="ARBA" id="ARBA00022763"/>
    </source>
</evidence>
<dbReference type="InterPro" id="IPR043502">
    <property type="entry name" value="DNA/RNA_pol_sf"/>
</dbReference>
<dbReference type="Pfam" id="PF11799">
    <property type="entry name" value="IMS_C"/>
    <property type="match status" value="1"/>
</dbReference>
<comment type="similarity">
    <text evidence="1">Belongs to the DNA polymerase type-Y family.</text>
</comment>
<dbReference type="GO" id="GO:0009432">
    <property type="term" value="P:SOS response"/>
    <property type="evidence" value="ECO:0007669"/>
    <property type="project" value="TreeGrafter"/>
</dbReference>
<dbReference type="Proteomes" id="UP000481807">
    <property type="component" value="Unassembled WGS sequence"/>
</dbReference>
<keyword evidence="4" id="KW-0548">Nucleotidyltransferase</keyword>
<dbReference type="RefSeq" id="WP_160175656.1">
    <property type="nucleotide sequence ID" value="NZ_QXWP01000009.1"/>
</dbReference>
<dbReference type="GO" id="GO:0006281">
    <property type="term" value="P:DNA repair"/>
    <property type="evidence" value="ECO:0007669"/>
    <property type="project" value="UniProtKB-KW"/>
</dbReference>
<dbReference type="SUPFAM" id="SSF56672">
    <property type="entry name" value="DNA/RNA polymerases"/>
    <property type="match status" value="1"/>
</dbReference>
<keyword evidence="2" id="KW-0515">Mutator protein</keyword>
<evidence type="ECO:0000256" key="1">
    <source>
        <dbReference type="ARBA" id="ARBA00010945"/>
    </source>
</evidence>
<dbReference type="GO" id="GO:0003887">
    <property type="term" value="F:DNA-directed DNA polymerase activity"/>
    <property type="evidence" value="ECO:0007669"/>
    <property type="project" value="UniProtKB-KW"/>
</dbReference>
<evidence type="ECO:0000259" key="6">
    <source>
        <dbReference type="PROSITE" id="PS50173"/>
    </source>
</evidence>
<reference evidence="7 8" key="1">
    <citation type="submission" date="2018-08" db="EMBL/GenBank/DDBJ databases">
        <title>Murine metabolic-syndrome-specific gut microbial biobank.</title>
        <authorList>
            <person name="Liu C."/>
        </authorList>
    </citation>
    <scope>NUCLEOTIDE SEQUENCE [LARGE SCALE GENOMIC DNA]</scope>
    <source>
        <strain evidence="7 8">1XD21-27</strain>
    </source>
</reference>
<keyword evidence="4" id="KW-0239">DNA-directed DNA polymerase</keyword>
<dbReference type="PANTHER" id="PTHR11076:SF35">
    <property type="entry name" value="DNA REPAIR PROTEIN HOMOLOG YOBH"/>
    <property type="match status" value="1"/>
</dbReference>
<dbReference type="InterPro" id="IPR001126">
    <property type="entry name" value="UmuC"/>
</dbReference>
<dbReference type="GO" id="GO:0042276">
    <property type="term" value="P:error-prone translesion synthesis"/>
    <property type="evidence" value="ECO:0007669"/>
    <property type="project" value="TreeGrafter"/>
</dbReference>
<feature type="domain" description="UmuC" evidence="6">
    <location>
        <begin position="12"/>
        <end position="201"/>
    </location>
</feature>
<dbReference type="InterPro" id="IPR017961">
    <property type="entry name" value="DNA_pol_Y-fam_little_finger"/>
</dbReference>
<evidence type="ECO:0000256" key="4">
    <source>
        <dbReference type="ARBA" id="ARBA00022932"/>
    </source>
</evidence>
<keyword evidence="3" id="KW-0227">DNA damage</keyword>
<dbReference type="PANTHER" id="PTHR11076">
    <property type="entry name" value="DNA REPAIR POLYMERASE UMUC / TRANSFERASE FAMILY MEMBER"/>
    <property type="match status" value="1"/>
</dbReference>
<name>A0AB36BII3_STAWA</name>
<organism evidence="7 8">
    <name type="scientific">Staphylococcus warneri</name>
    <dbReference type="NCBI Taxonomy" id="1292"/>
    <lineage>
        <taxon>Bacteria</taxon>
        <taxon>Bacillati</taxon>
        <taxon>Bacillota</taxon>
        <taxon>Bacilli</taxon>
        <taxon>Bacillales</taxon>
        <taxon>Staphylococcaceae</taxon>
        <taxon>Staphylococcus</taxon>
    </lineage>
</organism>
<comment type="caution">
    <text evidence="7">The sequence shown here is derived from an EMBL/GenBank/DDBJ whole genome shotgun (WGS) entry which is preliminary data.</text>
</comment>
<dbReference type="InterPro" id="IPR036775">
    <property type="entry name" value="DNA_pol_Y-fam_lit_finger_sf"/>
</dbReference>
<dbReference type="Pfam" id="PF11798">
    <property type="entry name" value="IMS_HHH"/>
    <property type="match status" value="1"/>
</dbReference>
<dbReference type="GO" id="GO:0005829">
    <property type="term" value="C:cytosol"/>
    <property type="evidence" value="ECO:0007669"/>
    <property type="project" value="TreeGrafter"/>
</dbReference>